<comment type="caution">
    <text evidence="1">The sequence shown here is derived from an EMBL/GenBank/DDBJ whole genome shotgun (WGS) entry which is preliminary data.</text>
</comment>
<gene>
    <name evidence="1" type="ORF">J2739_002507</name>
</gene>
<organism evidence="1 2">
    <name type="scientific">Variovorax soli</name>
    <dbReference type="NCBI Taxonomy" id="376815"/>
    <lineage>
        <taxon>Bacteria</taxon>
        <taxon>Pseudomonadati</taxon>
        <taxon>Pseudomonadota</taxon>
        <taxon>Betaproteobacteria</taxon>
        <taxon>Burkholderiales</taxon>
        <taxon>Comamonadaceae</taxon>
        <taxon>Variovorax</taxon>
    </lineage>
</organism>
<sequence>MSFAHIRLKKVRKDEREVSYVALSPDFNDAHEWQEVARLIVSRTQNTHTFVPQGAWSDQKVVPPYVYGLSEPEMREALSSTFAGYGYGAWTGRILSQVRRMQESGIYPDETP</sequence>
<proteinExistence type="predicted"/>
<evidence type="ECO:0000313" key="2">
    <source>
        <dbReference type="Proteomes" id="UP001184230"/>
    </source>
</evidence>
<dbReference type="Proteomes" id="UP001184230">
    <property type="component" value="Unassembled WGS sequence"/>
</dbReference>
<keyword evidence="2" id="KW-1185">Reference proteome</keyword>
<dbReference type="RefSeq" id="WP_309901991.1">
    <property type="nucleotide sequence ID" value="NZ_JAVDRF010000004.1"/>
</dbReference>
<accession>A0ABU1NE85</accession>
<reference evidence="1 2" key="1">
    <citation type="submission" date="2023-07" db="EMBL/GenBank/DDBJ databases">
        <title>Sorghum-associated microbial communities from plants grown in Nebraska, USA.</title>
        <authorList>
            <person name="Schachtman D."/>
        </authorList>
    </citation>
    <scope>NUCLEOTIDE SEQUENCE [LARGE SCALE GENOMIC DNA]</scope>
    <source>
        <strain evidence="1 2">DS1781</strain>
    </source>
</reference>
<name>A0ABU1NE85_9BURK</name>
<dbReference type="EMBL" id="JAVDRF010000004">
    <property type="protein sequence ID" value="MDR6536734.1"/>
    <property type="molecule type" value="Genomic_DNA"/>
</dbReference>
<evidence type="ECO:0000313" key="1">
    <source>
        <dbReference type="EMBL" id="MDR6536734.1"/>
    </source>
</evidence>
<protein>
    <submittedName>
        <fullName evidence="1">Uncharacterized protein</fullName>
    </submittedName>
</protein>